<dbReference type="CDD" id="cd23024">
    <property type="entry name" value="zf-HIT_ZNHIT2-3"/>
    <property type="match status" value="1"/>
</dbReference>
<dbReference type="AlphaFoldDB" id="A0A5C3EN83"/>
<feature type="compositionally biased region" description="Acidic residues" evidence="2">
    <location>
        <begin position="120"/>
        <end position="134"/>
    </location>
</feature>
<dbReference type="InterPro" id="IPR039646">
    <property type="entry name" value="ZNHIT2"/>
</dbReference>
<feature type="region of interest" description="Disordered" evidence="2">
    <location>
        <begin position="305"/>
        <end position="360"/>
    </location>
</feature>
<dbReference type="Proteomes" id="UP000324022">
    <property type="component" value="Unassembled WGS sequence"/>
</dbReference>
<keyword evidence="1" id="KW-0479">Metal-binding</keyword>
<protein>
    <recommendedName>
        <fullName evidence="3">HIT-type domain-containing protein</fullName>
    </recommendedName>
</protein>
<sequence>MSLSDLLNISRTVRRDKAREQELLPTPTSNSAAVTTRLCNICFTEPATYNCPRCNIPYCSLVCFRRSEHQDCSTAFSSSAIRLHSDSDEVAVEDDDRNKVVHILSRLEKDDNEAKRRQQEEEEESDEDEHEDEDAGLRAEVTREQIEKASTDALLAMLTPKERIKFMDAVKTPKSAAHLMQKLDRKADRRPRLESSASPQGVLIVPQSPDEHCPRKQAAKRDWQSTPWFETADASPNFSSRASAEQSSFVATIERILEAGSNKVSIKEGPAAVNLLYNLCATLMAYTYTLRHLDIPSLSERLRGKEEAPSIPVPAPLHEKQLPFHPYRQDDKRDDDDEDEPPPLEPDDPISIQQVESSQPRTAGIAATTCSIPPSLEDLTIAEEALNKLGRLVPFLFSQPPPATKGSRLFADSKDASKVVLTSLDDASMWFLSRLALDSEVGAGGADALDLQLSADLIRLLTSEQFVPSFSNDQEAEAKFRLASKFTSLPPQQEFAAAQTPLVLNAVADLYFFLGDLAALVAAPSSPLSHLRVRSKSIKLAQRKLCFYFCSAVLGNQQASTNLGQELHHHVESLRRRIEQTEQADKLAAAVSLLNQDDSASLSRPSINTTYQ</sequence>
<keyword evidence="1" id="KW-0863">Zinc-finger</keyword>
<accession>A0A5C3EN83</accession>
<dbReference type="SUPFAM" id="SSF144232">
    <property type="entry name" value="HIT/MYND zinc finger-like"/>
    <property type="match status" value="1"/>
</dbReference>
<reference evidence="4 5" key="1">
    <citation type="submission" date="2018-03" db="EMBL/GenBank/DDBJ databases">
        <authorList>
            <person name="Guldener U."/>
        </authorList>
    </citation>
    <scope>NUCLEOTIDE SEQUENCE [LARGE SCALE GENOMIC DNA]</scope>
    <source>
        <strain evidence="4 5">NBRC100155</strain>
    </source>
</reference>
<gene>
    <name evidence="4" type="ORF">UTRI_05306</name>
</gene>
<dbReference type="GO" id="GO:0008270">
    <property type="term" value="F:zinc ion binding"/>
    <property type="evidence" value="ECO:0007669"/>
    <property type="project" value="UniProtKB-UniRule"/>
</dbReference>
<feature type="compositionally biased region" description="Acidic residues" evidence="2">
    <location>
        <begin position="333"/>
        <end position="348"/>
    </location>
</feature>
<feature type="domain" description="HIT-type" evidence="3">
    <location>
        <begin position="39"/>
        <end position="72"/>
    </location>
</feature>
<evidence type="ECO:0000259" key="3">
    <source>
        <dbReference type="PROSITE" id="PS51083"/>
    </source>
</evidence>
<dbReference type="Gene3D" id="3.30.60.190">
    <property type="match status" value="1"/>
</dbReference>
<keyword evidence="5" id="KW-1185">Reference proteome</keyword>
<organism evidence="4 5">
    <name type="scientific">Ustilago trichophora</name>
    <dbReference type="NCBI Taxonomy" id="86804"/>
    <lineage>
        <taxon>Eukaryota</taxon>
        <taxon>Fungi</taxon>
        <taxon>Dikarya</taxon>
        <taxon>Basidiomycota</taxon>
        <taxon>Ustilaginomycotina</taxon>
        <taxon>Ustilaginomycetes</taxon>
        <taxon>Ustilaginales</taxon>
        <taxon>Ustilaginaceae</taxon>
        <taxon>Ustilago</taxon>
    </lineage>
</organism>
<feature type="compositionally biased region" description="Basic and acidic residues" evidence="2">
    <location>
        <begin position="135"/>
        <end position="144"/>
    </location>
</feature>
<evidence type="ECO:0000256" key="2">
    <source>
        <dbReference type="SAM" id="MobiDB-lite"/>
    </source>
</evidence>
<name>A0A5C3EN83_9BASI</name>
<proteinExistence type="predicted"/>
<dbReference type="PROSITE" id="PS51083">
    <property type="entry name" value="ZF_HIT"/>
    <property type="match status" value="1"/>
</dbReference>
<feature type="compositionally biased region" description="Polar residues" evidence="2">
    <location>
        <begin position="351"/>
        <end position="360"/>
    </location>
</feature>
<dbReference type="PANTHER" id="PTHR15555">
    <property type="entry name" value="ZINC FINGER HIT DOMAIN CONTAINING PROTEIN 2 PROTEIN FON -RELATED"/>
    <property type="match status" value="1"/>
</dbReference>
<feature type="compositionally biased region" description="Basic and acidic residues" evidence="2">
    <location>
        <begin position="317"/>
        <end position="332"/>
    </location>
</feature>
<feature type="region of interest" description="Disordered" evidence="2">
    <location>
        <begin position="111"/>
        <end position="144"/>
    </location>
</feature>
<dbReference type="Pfam" id="PF04438">
    <property type="entry name" value="zf-HIT"/>
    <property type="match status" value="1"/>
</dbReference>
<dbReference type="InterPro" id="IPR007529">
    <property type="entry name" value="Znf_HIT"/>
</dbReference>
<dbReference type="PANTHER" id="PTHR15555:SF0">
    <property type="entry name" value="ZINC FINGER HIT DOMAIN-CONTAINING PROTEIN 2"/>
    <property type="match status" value="1"/>
</dbReference>
<evidence type="ECO:0000313" key="5">
    <source>
        <dbReference type="Proteomes" id="UP000324022"/>
    </source>
</evidence>
<evidence type="ECO:0000256" key="1">
    <source>
        <dbReference type="PROSITE-ProRule" id="PRU00453"/>
    </source>
</evidence>
<keyword evidence="1" id="KW-0862">Zinc</keyword>
<dbReference type="EMBL" id="OOIN01000034">
    <property type="protein sequence ID" value="SPO30689.1"/>
    <property type="molecule type" value="Genomic_DNA"/>
</dbReference>
<dbReference type="OrthoDB" id="18412at2759"/>
<evidence type="ECO:0000313" key="4">
    <source>
        <dbReference type="EMBL" id="SPO30689.1"/>
    </source>
</evidence>